<dbReference type="PROSITE" id="PS51064">
    <property type="entry name" value="IRS_PTB"/>
    <property type="match status" value="1"/>
</dbReference>
<accession>A0A8D0CD90</accession>
<evidence type="ECO:0000256" key="1">
    <source>
        <dbReference type="ARBA" id="ARBA00010955"/>
    </source>
</evidence>
<dbReference type="Pfam" id="PF02174">
    <property type="entry name" value="IRS"/>
    <property type="match status" value="1"/>
</dbReference>
<dbReference type="InterPro" id="IPR050996">
    <property type="entry name" value="Docking_Protein_DOK"/>
</dbReference>
<dbReference type="GO" id="GO:0043410">
    <property type="term" value="P:positive regulation of MAPK cascade"/>
    <property type="evidence" value="ECO:0007669"/>
    <property type="project" value="TreeGrafter"/>
</dbReference>
<dbReference type="SMART" id="SM00310">
    <property type="entry name" value="PTBI"/>
    <property type="match status" value="1"/>
</dbReference>
<evidence type="ECO:0000256" key="2">
    <source>
        <dbReference type="ARBA" id="ARBA00022553"/>
    </source>
</evidence>
<dbReference type="InterPro" id="IPR002404">
    <property type="entry name" value="IRS_PTB"/>
</dbReference>
<comment type="similarity">
    <text evidence="1">Belongs to the DOK family. Type A subfamily.</text>
</comment>
<feature type="domain" description="IRS-type PTB" evidence="4">
    <location>
        <begin position="147"/>
        <end position="251"/>
    </location>
</feature>
<dbReference type="GO" id="GO:0007265">
    <property type="term" value="P:Ras protein signal transduction"/>
    <property type="evidence" value="ECO:0007669"/>
    <property type="project" value="TreeGrafter"/>
</dbReference>
<dbReference type="CDD" id="cd01203">
    <property type="entry name" value="PTB_DOK1_DOK2_DOK3"/>
    <property type="match status" value="1"/>
</dbReference>
<dbReference type="GeneTree" id="ENSGT00940000155980"/>
<protein>
    <submittedName>
        <fullName evidence="5">Docking protein 1</fullName>
    </submittedName>
</protein>
<dbReference type="PANTHER" id="PTHR21258:SF46">
    <property type="entry name" value="DOCKING PROTEIN 1"/>
    <property type="match status" value="1"/>
</dbReference>
<dbReference type="Proteomes" id="UP000694421">
    <property type="component" value="Unplaced"/>
</dbReference>
<evidence type="ECO:0000256" key="3">
    <source>
        <dbReference type="SAM" id="MobiDB-lite"/>
    </source>
</evidence>
<name>A0A8D0CD90_SALMN</name>
<keyword evidence="6" id="KW-1185">Reference proteome</keyword>
<dbReference type="AlphaFoldDB" id="A0A8D0CD90"/>
<proteinExistence type="inferred from homology"/>
<dbReference type="InterPro" id="IPR037751">
    <property type="entry name" value="Dok1/2/3_PTB"/>
</dbReference>
<dbReference type="SMART" id="SM01244">
    <property type="entry name" value="IRS"/>
    <property type="match status" value="1"/>
</dbReference>
<dbReference type="SUPFAM" id="SSF50729">
    <property type="entry name" value="PH domain-like"/>
    <property type="match status" value="2"/>
</dbReference>
<feature type="region of interest" description="Disordered" evidence="3">
    <location>
        <begin position="348"/>
        <end position="369"/>
    </location>
</feature>
<keyword evidence="2" id="KW-0597">Phosphoprotein</keyword>
<evidence type="ECO:0000313" key="6">
    <source>
        <dbReference type="Proteomes" id="UP000694421"/>
    </source>
</evidence>
<dbReference type="InterPro" id="IPR011993">
    <property type="entry name" value="PH-like_dom_sf"/>
</dbReference>
<feature type="compositionally biased region" description="Pro residues" evidence="3">
    <location>
        <begin position="463"/>
        <end position="474"/>
    </location>
</feature>
<evidence type="ECO:0000313" key="5">
    <source>
        <dbReference type="Ensembl" id="ENSSMRP00000019328.1"/>
    </source>
</evidence>
<dbReference type="GO" id="GO:0007169">
    <property type="term" value="P:cell surface receptor protein tyrosine kinase signaling pathway"/>
    <property type="evidence" value="ECO:0007669"/>
    <property type="project" value="TreeGrafter"/>
</dbReference>
<dbReference type="InterPro" id="IPR001849">
    <property type="entry name" value="PH_domain"/>
</dbReference>
<reference evidence="5" key="2">
    <citation type="submission" date="2025-09" db="UniProtKB">
        <authorList>
            <consortium name="Ensembl"/>
        </authorList>
    </citation>
    <scope>IDENTIFICATION</scope>
</reference>
<dbReference type="SMART" id="SM00233">
    <property type="entry name" value="PH"/>
    <property type="match status" value="1"/>
</dbReference>
<dbReference type="OMA" id="EFFDCKE"/>
<dbReference type="Gene3D" id="2.30.29.30">
    <property type="entry name" value="Pleckstrin-homology domain (PH domain)/Phosphotyrosine-binding domain (PTB)"/>
    <property type="match status" value="2"/>
</dbReference>
<organism evidence="5 6">
    <name type="scientific">Salvator merianae</name>
    <name type="common">Argentine black and white tegu</name>
    <name type="synonym">Tupinambis merianae</name>
    <dbReference type="NCBI Taxonomy" id="96440"/>
    <lineage>
        <taxon>Eukaryota</taxon>
        <taxon>Metazoa</taxon>
        <taxon>Chordata</taxon>
        <taxon>Craniata</taxon>
        <taxon>Vertebrata</taxon>
        <taxon>Euteleostomi</taxon>
        <taxon>Lepidosauria</taxon>
        <taxon>Squamata</taxon>
        <taxon>Bifurcata</taxon>
        <taxon>Unidentata</taxon>
        <taxon>Episquamata</taxon>
        <taxon>Laterata</taxon>
        <taxon>Teiioidea</taxon>
        <taxon>Teiidae</taxon>
        <taxon>Salvator</taxon>
    </lineage>
</organism>
<dbReference type="Ensembl" id="ENSSMRT00000022664.1">
    <property type="protein sequence ID" value="ENSSMRP00000019328.1"/>
    <property type="gene ID" value="ENSSMRG00000015059.1"/>
</dbReference>
<sequence length="544" mass="59406">MDPPVKAGPLLLQQPPSGLRLGAKRWKKGWSVLYPASPHGVARLEFFDCKEGAERIGTRRLDKKIVRLSDCVSVAPAPDCSPKEGLSAFRLETSERTYLFAAEPQESAAWVARLCEAAFLQGNPAADNRGDHGVEMAVNSIYSTRGEAREFWVTVQKTEAAERCKLQGLYLLTASRDGLILGDPHSQQPLYTWPYRLLRRYGRDKVMFSFEAGRRCESGPGNFTFETTQGNEIFQVVEAAIQAQKAHAEENRQSSSSLDLEASGVAQIQSALANSLSLEAEAPHAPLNARLSFVTEEKEAALRGESLRDPVVQWPSTPPPSPLPGMPCHPLPSEDPATVYSEPLDAVKPVRPQPDSLYADPVDSGRGKDGLHRYNTSLIYELVGPGASGCQEPPSGKVHIYDEPEGRAPWPAPAPAAIYDEAHFPREAWRTQGLETQAGYELPYLPGSGDYAVPAFQQKPGLPKAPKPSPAPKPPRTHRMPAPSQEGPRNATNNNNNSSDEKEPVYSRVLKLLPAASHPPSHTAHEQSVDMSRPASVYEDLGEI</sequence>
<reference evidence="5" key="1">
    <citation type="submission" date="2025-08" db="UniProtKB">
        <authorList>
            <consortium name="Ensembl"/>
        </authorList>
    </citation>
    <scope>IDENTIFICATION</scope>
</reference>
<dbReference type="GO" id="GO:0005737">
    <property type="term" value="C:cytoplasm"/>
    <property type="evidence" value="ECO:0007669"/>
    <property type="project" value="TreeGrafter"/>
</dbReference>
<feature type="region of interest" description="Disordered" evidence="3">
    <location>
        <begin position="451"/>
        <end position="544"/>
    </location>
</feature>
<dbReference type="PANTHER" id="PTHR21258">
    <property type="entry name" value="DOCKING PROTEIN RELATED"/>
    <property type="match status" value="1"/>
</dbReference>
<evidence type="ECO:0000259" key="4">
    <source>
        <dbReference type="PROSITE" id="PS51064"/>
    </source>
</evidence>